<feature type="region of interest" description="Disordered" evidence="1">
    <location>
        <begin position="1"/>
        <end position="23"/>
    </location>
</feature>
<proteinExistence type="predicted"/>
<reference evidence="2" key="1">
    <citation type="submission" date="2015-08" db="EMBL/GenBank/DDBJ databases">
        <authorList>
            <person name="Babu N.S."/>
            <person name="Beckwith C.J."/>
            <person name="Beseler K.G."/>
            <person name="Brison A."/>
            <person name="Carone J.V."/>
            <person name="Caskin T.P."/>
            <person name="Diamond M."/>
            <person name="Durham M.E."/>
            <person name="Foxe J.M."/>
            <person name="Go M."/>
            <person name="Henderson B.A."/>
            <person name="Jones I.B."/>
            <person name="McGettigan J.A."/>
            <person name="Micheletti S.J."/>
            <person name="Nasrallah M.E."/>
            <person name="Ortiz D."/>
            <person name="Piller C.R."/>
            <person name="Privatt S.R."/>
            <person name="Schneider S.L."/>
            <person name="Sharp S."/>
            <person name="Smith T.C."/>
            <person name="Stanton J.D."/>
            <person name="Ullery H.E."/>
            <person name="Wilson R.J."/>
            <person name="Serrano M.G."/>
            <person name="Buck G."/>
            <person name="Lee V."/>
            <person name="Wang Y."/>
            <person name="Carvalho R."/>
            <person name="Voegtly L."/>
            <person name="Shi R."/>
            <person name="Duckworth R."/>
            <person name="Johnson A."/>
            <person name="Loviza R."/>
            <person name="Walstead R."/>
            <person name="Shah Z."/>
            <person name="Kiflezghi M."/>
            <person name="Wade K."/>
            <person name="Ball S.L."/>
            <person name="Bradley K.W."/>
            <person name="Asai D.J."/>
            <person name="Bowman C.A."/>
            <person name="Russell D.A."/>
            <person name="Pope W.H."/>
            <person name="Jacobs-Sera D."/>
            <person name="Hendrix R.W."/>
            <person name="Hatfull G.F."/>
        </authorList>
    </citation>
    <scope>NUCLEOTIDE SEQUENCE</scope>
</reference>
<gene>
    <name evidence="2" type="ORF">NOCA2310081</name>
</gene>
<feature type="region of interest" description="Disordered" evidence="1">
    <location>
        <begin position="43"/>
        <end position="75"/>
    </location>
</feature>
<protein>
    <submittedName>
        <fullName evidence="2">Uncharacterized protein</fullName>
    </submittedName>
</protein>
<evidence type="ECO:0000256" key="1">
    <source>
        <dbReference type="SAM" id="MobiDB-lite"/>
    </source>
</evidence>
<organism evidence="2">
    <name type="scientific">metagenome</name>
    <dbReference type="NCBI Taxonomy" id="256318"/>
    <lineage>
        <taxon>unclassified sequences</taxon>
        <taxon>metagenomes</taxon>
    </lineage>
</organism>
<dbReference type="AlphaFoldDB" id="A0A2P2C5B7"/>
<name>A0A2P2C5B7_9ZZZZ</name>
<accession>A0A2P2C5B7</accession>
<evidence type="ECO:0000313" key="2">
    <source>
        <dbReference type="EMBL" id="CUR55942.1"/>
    </source>
</evidence>
<sequence>MLGHLSPGGNCRSGFRKCPRKDSNLRSRLRRAVLYPLSYGGSRCGDDHTARGRSGRNRPLISMRARTGPADRLER</sequence>
<dbReference type="EMBL" id="CZKA01000025">
    <property type="protein sequence ID" value="CUR55942.1"/>
    <property type="molecule type" value="Genomic_DNA"/>
</dbReference>